<dbReference type="STRING" id="1150112.SAMN04487893_11076"/>
<feature type="signal peptide" evidence="1">
    <location>
        <begin position="1"/>
        <end position="26"/>
    </location>
</feature>
<protein>
    <submittedName>
        <fullName evidence="2">Protein involved in gliding motility GldB</fullName>
    </submittedName>
</protein>
<evidence type="ECO:0000313" key="2">
    <source>
        <dbReference type="EMBL" id="SFJ57584.1"/>
    </source>
</evidence>
<accession>A0A1I3SFM0</accession>
<sequence>MKILSKFTKIYLGVFAMPLLFLSACKDVDTIDSEVAKVPVEISIERFDQLFYNTPVSEMGVLKKTYPYLFPEQYDDAFWIEKKSDTLFKEVYEEVEKKYADLGSLPSDLELFFKHVKYFYPNENPKKVITLISEVDVTAKAIYADSISLISLDTYLGEDHQFYKGFPEYLRGAFNESQILPDLAESFLLTKLKQPKDRNFLSQMIYQGKILYAKEQLLPKVKEGDLISYTPDQIEWCFANESEMWRYFIEKKLLFDTDPKLQVRFLQPSPFSKFYLEIDATSPGRTGSWLGWQIVRSYMKNNNVTLQELFNIEAKELFEKSRYKPKK</sequence>
<name>A0A1I3SFM0_9FLAO</name>
<proteinExistence type="predicted"/>
<reference evidence="3" key="1">
    <citation type="submission" date="2016-10" db="EMBL/GenBank/DDBJ databases">
        <authorList>
            <person name="Varghese N."/>
            <person name="Submissions S."/>
        </authorList>
    </citation>
    <scope>NUCLEOTIDE SEQUENCE [LARGE SCALE GENOMIC DNA]</scope>
    <source>
        <strain evidence="3">DSM 26542</strain>
    </source>
</reference>
<keyword evidence="3" id="KW-1185">Reference proteome</keyword>
<keyword evidence="1" id="KW-0732">Signal</keyword>
<dbReference type="RefSeq" id="WP_177190198.1">
    <property type="nucleotide sequence ID" value="NZ_FORU01000010.1"/>
</dbReference>
<dbReference type="PROSITE" id="PS51257">
    <property type="entry name" value="PROKAR_LIPOPROTEIN"/>
    <property type="match status" value="1"/>
</dbReference>
<dbReference type="InterPro" id="IPR019853">
    <property type="entry name" value="GldB-like"/>
</dbReference>
<organism evidence="2 3">
    <name type="scientific">Myroides guanonis</name>
    <dbReference type="NCBI Taxonomy" id="1150112"/>
    <lineage>
        <taxon>Bacteria</taxon>
        <taxon>Pseudomonadati</taxon>
        <taxon>Bacteroidota</taxon>
        <taxon>Flavobacteriia</taxon>
        <taxon>Flavobacteriales</taxon>
        <taxon>Flavobacteriaceae</taxon>
        <taxon>Myroides</taxon>
    </lineage>
</organism>
<dbReference type="EMBL" id="FORU01000010">
    <property type="protein sequence ID" value="SFJ57584.1"/>
    <property type="molecule type" value="Genomic_DNA"/>
</dbReference>
<dbReference type="Pfam" id="PF25594">
    <property type="entry name" value="GldB_lipo"/>
    <property type="match status" value="1"/>
</dbReference>
<evidence type="ECO:0000256" key="1">
    <source>
        <dbReference type="SAM" id="SignalP"/>
    </source>
</evidence>
<dbReference type="NCBIfam" id="TIGR03514">
    <property type="entry name" value="GldB_lipo"/>
    <property type="match status" value="1"/>
</dbReference>
<evidence type="ECO:0000313" key="3">
    <source>
        <dbReference type="Proteomes" id="UP000243887"/>
    </source>
</evidence>
<dbReference type="AlphaFoldDB" id="A0A1I3SFM0"/>
<feature type="chain" id="PRO_5017268758" evidence="1">
    <location>
        <begin position="27"/>
        <end position="327"/>
    </location>
</feature>
<dbReference type="Proteomes" id="UP000243887">
    <property type="component" value="Unassembled WGS sequence"/>
</dbReference>
<gene>
    <name evidence="2" type="ORF">SAMN04487893_11076</name>
</gene>